<feature type="domain" description="Cytochrome C Planctomycete-type" evidence="5">
    <location>
        <begin position="44"/>
        <end position="90"/>
    </location>
</feature>
<protein>
    <submittedName>
        <fullName evidence="6">PSD1 and planctomycete cytochrome C domain-containing protein</fullName>
    </submittedName>
</protein>
<name>A0AAU7CIC2_9BACT</name>
<dbReference type="RefSeq" id="WP_406697719.1">
    <property type="nucleotide sequence ID" value="NZ_CP155447.1"/>
</dbReference>
<evidence type="ECO:0000256" key="2">
    <source>
        <dbReference type="SAM" id="SignalP"/>
    </source>
</evidence>
<evidence type="ECO:0000259" key="5">
    <source>
        <dbReference type="Pfam" id="PF07635"/>
    </source>
</evidence>
<dbReference type="EMBL" id="CP155447">
    <property type="protein sequence ID" value="XBH04916.1"/>
    <property type="molecule type" value="Genomic_DNA"/>
</dbReference>
<proteinExistence type="predicted"/>
<reference evidence="6" key="1">
    <citation type="submission" date="2024-05" db="EMBL/GenBank/DDBJ databases">
        <title>Planctomycetes of the genus Singulisphaera possess chitinolytic capabilities.</title>
        <authorList>
            <person name="Ivanova A."/>
        </authorList>
    </citation>
    <scope>NUCLEOTIDE SEQUENCE</scope>
    <source>
        <strain evidence="6">Ch08T</strain>
    </source>
</reference>
<feature type="domain" description="DUF1553" evidence="4">
    <location>
        <begin position="500"/>
        <end position="749"/>
    </location>
</feature>
<organism evidence="6">
    <name type="scientific">Singulisphaera sp. Ch08</name>
    <dbReference type="NCBI Taxonomy" id="3120278"/>
    <lineage>
        <taxon>Bacteria</taxon>
        <taxon>Pseudomonadati</taxon>
        <taxon>Planctomycetota</taxon>
        <taxon>Planctomycetia</taxon>
        <taxon>Isosphaerales</taxon>
        <taxon>Isosphaeraceae</taxon>
        <taxon>Singulisphaera</taxon>
    </lineage>
</organism>
<dbReference type="PANTHER" id="PTHR35889">
    <property type="entry name" value="CYCLOINULO-OLIGOSACCHARIDE FRUCTANOTRANSFERASE-RELATED"/>
    <property type="match status" value="1"/>
</dbReference>
<dbReference type="AlphaFoldDB" id="A0AAU7CIC2"/>
<dbReference type="InterPro" id="IPR011429">
    <property type="entry name" value="Cyt_c_Planctomycete-type"/>
</dbReference>
<feature type="domain" description="DUF1549" evidence="3">
    <location>
        <begin position="162"/>
        <end position="372"/>
    </location>
</feature>
<keyword evidence="2" id="KW-0732">Signal</keyword>
<dbReference type="InterPro" id="IPR011444">
    <property type="entry name" value="DUF1549"/>
</dbReference>
<dbReference type="PANTHER" id="PTHR35889:SF3">
    <property type="entry name" value="F-BOX DOMAIN-CONTAINING PROTEIN"/>
    <property type="match status" value="1"/>
</dbReference>
<accession>A0AAU7CIC2</accession>
<evidence type="ECO:0000259" key="4">
    <source>
        <dbReference type="Pfam" id="PF07587"/>
    </source>
</evidence>
<dbReference type="Pfam" id="PF07587">
    <property type="entry name" value="PSD1"/>
    <property type="match status" value="1"/>
</dbReference>
<evidence type="ECO:0000259" key="3">
    <source>
        <dbReference type="Pfam" id="PF07583"/>
    </source>
</evidence>
<dbReference type="Pfam" id="PF07635">
    <property type="entry name" value="PSCyt1"/>
    <property type="match status" value="1"/>
</dbReference>
<sequence length="776" mass="85467">MWQNRFGSIAGVLILLLVAQVANATGPEPIEFERDVAPILTNHCIRCHRSESKKGDVSLESAADLEDSGTVEPGNPAESTLLEVVGSRPEGAKPKMPREGAPLSSEQVAVLRRWVEQGAEWPKGLVLKEKPKAGADWWSLRPLGNAPPPLAQEMPTGWPAHPIDGYIVAGLKAKGLVPSPPADRRTLIRRVTYDLTGLPPTADEIASFEADSSPVAYEKVVDRLLASPRYGEQWGRHWLDVIRFGESRGYERNEIIPNAWPFRDYIIRSFNDDKPFDRLVREHLAGDVIGKDDPEVEVGTTFLVCGPYDDVGNQDAAQAAVIRANTLDDVIRATGESFLGVTIGCARCHDHKFDPLSQKDYYSLYATFAGVRHGNRTVATASARVEHEALIAPLRDREGRATAEVARLEAAVRAASSPDAIKQLAAAKAERDAARAAQTSIPPLPSWWAGKFEPASGPFRIFIGGDPQRPGSPVSPAPLGVLSPVLPGYELPPDTTESSRRLALAEWIISPRNPLTPRVLANRLWHYHFGTGLVDTPSDFGFMGGQPSHPELLDWLARRLLDDGWRLKPLHRLIVTSMTYRQASTYRESAARVDGTCRSLWRFPPRRLAAEEVRDTMLTVAGLLEPRMGGPGFKLYAYFQDNVATYKPLDRPGPETYRRSVYHHSARASYLDVLSDFDCPDNALGTPRRASTTTPLQALTMLNHGFAVDTARAFADRLSREAGNVPDDQCRRAFVLAFGRAPTVEEVAHGCRLIEEYGLPSLCRALLNASEMIYID</sequence>
<gene>
    <name evidence="6" type="ORF">V5E97_02545</name>
</gene>
<dbReference type="Pfam" id="PF07583">
    <property type="entry name" value="PSCyt2"/>
    <property type="match status" value="1"/>
</dbReference>
<evidence type="ECO:0000313" key="6">
    <source>
        <dbReference type="EMBL" id="XBH04916.1"/>
    </source>
</evidence>
<feature type="signal peptide" evidence="2">
    <location>
        <begin position="1"/>
        <end position="24"/>
    </location>
</feature>
<dbReference type="InterPro" id="IPR022655">
    <property type="entry name" value="DUF1553"/>
</dbReference>
<feature type="chain" id="PRO_5043560045" evidence="2">
    <location>
        <begin position="25"/>
        <end position="776"/>
    </location>
</feature>
<feature type="region of interest" description="Disordered" evidence="1">
    <location>
        <begin position="56"/>
        <end position="81"/>
    </location>
</feature>
<evidence type="ECO:0000256" key="1">
    <source>
        <dbReference type="SAM" id="MobiDB-lite"/>
    </source>
</evidence>